<dbReference type="InterPro" id="IPR036188">
    <property type="entry name" value="FAD/NAD-bd_sf"/>
</dbReference>
<keyword evidence="3" id="KW-0274">FAD</keyword>
<dbReference type="Proteomes" id="UP001519363">
    <property type="component" value="Unassembled WGS sequence"/>
</dbReference>
<keyword evidence="2" id="KW-0285">Flavoprotein</keyword>
<evidence type="ECO:0000256" key="4">
    <source>
        <dbReference type="ARBA" id="ARBA00023002"/>
    </source>
</evidence>
<dbReference type="SUPFAM" id="SSF51905">
    <property type="entry name" value="FAD/NAD(P)-binding domain"/>
    <property type="match status" value="2"/>
</dbReference>
<accession>A0ABS5AS25</accession>
<keyword evidence="8" id="KW-1185">Reference proteome</keyword>
<gene>
    <name evidence="7" type="ORF">JOF53_008250</name>
</gene>
<dbReference type="PANTHER" id="PTHR43557:SF2">
    <property type="entry name" value="RIESKE DOMAIN-CONTAINING PROTEIN-RELATED"/>
    <property type="match status" value="1"/>
</dbReference>
<dbReference type="GO" id="GO:0008860">
    <property type="term" value="F:ferredoxin-NAD+ reductase activity"/>
    <property type="evidence" value="ECO:0007669"/>
    <property type="project" value="UniProtKB-EC"/>
</dbReference>
<evidence type="ECO:0000256" key="2">
    <source>
        <dbReference type="ARBA" id="ARBA00022630"/>
    </source>
</evidence>
<dbReference type="InterPro" id="IPR050446">
    <property type="entry name" value="FAD-oxidoreductase/Apoptosis"/>
</dbReference>
<dbReference type="EC" id="1.18.1.3" evidence="7"/>
<proteinExistence type="predicted"/>
<evidence type="ECO:0000259" key="6">
    <source>
        <dbReference type="Pfam" id="PF14759"/>
    </source>
</evidence>
<dbReference type="InterPro" id="IPR028202">
    <property type="entry name" value="Reductase_C"/>
</dbReference>
<dbReference type="PANTHER" id="PTHR43557">
    <property type="entry name" value="APOPTOSIS-INDUCING FACTOR 1"/>
    <property type="match status" value="1"/>
</dbReference>
<dbReference type="GO" id="GO:0051213">
    <property type="term" value="F:dioxygenase activity"/>
    <property type="evidence" value="ECO:0007669"/>
    <property type="project" value="UniProtKB-KW"/>
</dbReference>
<organism evidence="7 8">
    <name type="scientific">Crossiella equi</name>
    <dbReference type="NCBI Taxonomy" id="130796"/>
    <lineage>
        <taxon>Bacteria</taxon>
        <taxon>Bacillati</taxon>
        <taxon>Actinomycetota</taxon>
        <taxon>Actinomycetes</taxon>
        <taxon>Pseudonocardiales</taxon>
        <taxon>Pseudonocardiaceae</taxon>
        <taxon>Crossiella</taxon>
    </lineage>
</organism>
<dbReference type="RefSeq" id="WP_249044342.1">
    <property type="nucleotide sequence ID" value="NZ_JAGIOO010000001.1"/>
</dbReference>
<keyword evidence="7" id="KW-0223">Dioxygenase</keyword>
<dbReference type="InterPro" id="IPR023753">
    <property type="entry name" value="FAD/NAD-binding_dom"/>
</dbReference>
<comment type="cofactor">
    <cofactor evidence="1">
        <name>FAD</name>
        <dbReference type="ChEBI" id="CHEBI:57692"/>
    </cofactor>
</comment>
<evidence type="ECO:0000259" key="5">
    <source>
        <dbReference type="Pfam" id="PF07992"/>
    </source>
</evidence>
<sequence>MAVQQIVIVGAGLAGAKTAQALRDKGYTGSITLVGDEARRPYERPPLSKGFLQGKSPLDKAYVHEESWYAGHEVDLRLGVAVTTIDRSAREVGLADGSRLPYDKLVLATGASPRPLPGAEPGAAGVHYLRRAEDAERLKDLLGGIEGLLVVGAGWIGLEVTAAARAAGVRVTVLESLDLPLLRVLGPEIAQVFADLHTAHGVDLRLGTHLAGITPGATPSVELADGTRIEADAVLVGIGAAPNTALAEAAGLAVDNGVLVDAALRTSDPDVLAVGDVANAAHPVLGTRVRVEHWANALNQPATAAATLLGEQAEYTNLPYFYTDQFDLGMEYVGHLGPDGYDRVVVRGELDKREFIAFWLRGNRVRAAMNVNVWDVVGDLKALILSGKTVDPAALADLGTPLGGLVSQ</sequence>
<dbReference type="EMBL" id="JAGIOO010000001">
    <property type="protein sequence ID" value="MBP2479378.1"/>
    <property type="molecule type" value="Genomic_DNA"/>
</dbReference>
<keyword evidence="4 7" id="KW-0560">Oxidoreductase</keyword>
<evidence type="ECO:0000313" key="7">
    <source>
        <dbReference type="EMBL" id="MBP2479378.1"/>
    </source>
</evidence>
<protein>
    <submittedName>
        <fullName evidence="7">3-phenylpropionate/trans-cinnamate dioxygenase ferredoxin reductase subunit</fullName>
        <ecNumber evidence="7">1.18.1.3</ecNumber>
    </submittedName>
</protein>
<evidence type="ECO:0000256" key="1">
    <source>
        <dbReference type="ARBA" id="ARBA00001974"/>
    </source>
</evidence>
<evidence type="ECO:0000313" key="8">
    <source>
        <dbReference type="Proteomes" id="UP001519363"/>
    </source>
</evidence>
<reference evidence="7 8" key="1">
    <citation type="submission" date="2021-03" db="EMBL/GenBank/DDBJ databases">
        <title>Sequencing the genomes of 1000 actinobacteria strains.</title>
        <authorList>
            <person name="Klenk H.-P."/>
        </authorList>
    </citation>
    <scope>NUCLEOTIDE SEQUENCE [LARGE SCALE GENOMIC DNA]</scope>
    <source>
        <strain evidence="7 8">DSM 44580</strain>
    </source>
</reference>
<dbReference type="Pfam" id="PF14759">
    <property type="entry name" value="Reductase_C"/>
    <property type="match status" value="1"/>
</dbReference>
<dbReference type="InterPro" id="IPR016156">
    <property type="entry name" value="FAD/NAD-linked_Rdtase_dimer_sf"/>
</dbReference>
<name>A0ABS5AS25_9PSEU</name>
<dbReference type="PRINTS" id="PR00368">
    <property type="entry name" value="FADPNR"/>
</dbReference>
<dbReference type="Gene3D" id="3.50.50.60">
    <property type="entry name" value="FAD/NAD(P)-binding domain"/>
    <property type="match status" value="2"/>
</dbReference>
<feature type="domain" description="Reductase C-terminal" evidence="6">
    <location>
        <begin position="320"/>
        <end position="403"/>
    </location>
</feature>
<feature type="domain" description="FAD/NAD(P)-binding" evidence="5">
    <location>
        <begin position="5"/>
        <end position="300"/>
    </location>
</feature>
<evidence type="ECO:0000256" key="3">
    <source>
        <dbReference type="ARBA" id="ARBA00022827"/>
    </source>
</evidence>
<dbReference type="PRINTS" id="PR00411">
    <property type="entry name" value="PNDRDTASEI"/>
</dbReference>
<dbReference type="SUPFAM" id="SSF55424">
    <property type="entry name" value="FAD/NAD-linked reductases, dimerisation (C-terminal) domain"/>
    <property type="match status" value="1"/>
</dbReference>
<comment type="caution">
    <text evidence="7">The sequence shown here is derived from an EMBL/GenBank/DDBJ whole genome shotgun (WGS) entry which is preliminary data.</text>
</comment>
<dbReference type="Gene3D" id="3.30.390.30">
    <property type="match status" value="1"/>
</dbReference>
<dbReference type="Pfam" id="PF07992">
    <property type="entry name" value="Pyr_redox_2"/>
    <property type="match status" value="1"/>
</dbReference>